<name>W8P0A9_9CAUD</name>
<dbReference type="GeneID" id="18938378"/>
<protein>
    <submittedName>
        <fullName evidence="1">Putative N-methyltransferase</fullName>
    </submittedName>
</protein>
<organism evidence="1 2">
    <name type="scientific">Microbacterium phage vB_MoxS-ISF9</name>
    <dbReference type="NCBI Taxonomy" id="1458670"/>
    <lineage>
        <taxon>Viruses</taxon>
        <taxon>Duplodnaviria</taxon>
        <taxon>Heunggongvirae</taxon>
        <taxon>Uroviricota</taxon>
        <taxon>Caudoviricetes</taxon>
        <taxon>Farahnazvirus</taxon>
        <taxon>Farahnazvirus ISF9</taxon>
    </lineage>
</organism>
<dbReference type="GO" id="GO:0008168">
    <property type="term" value="F:methyltransferase activity"/>
    <property type="evidence" value="ECO:0007669"/>
    <property type="project" value="UniProtKB-KW"/>
</dbReference>
<dbReference type="Proteomes" id="UP000019700">
    <property type="component" value="Genome"/>
</dbReference>
<evidence type="ECO:0000313" key="2">
    <source>
        <dbReference type="Proteomes" id="UP000019700"/>
    </source>
</evidence>
<keyword evidence="1" id="KW-0808">Transferase</keyword>
<sequence>MIVNGKGIALHFGVTPAAVSNWRARHADFPAPLDMPGVVGTPLWLLEDVTAWHGRAL</sequence>
<proteinExistence type="predicted"/>
<evidence type="ECO:0000313" key="1">
    <source>
        <dbReference type="EMBL" id="AHL18537.1"/>
    </source>
</evidence>
<dbReference type="KEGG" id="vg:18938378"/>
<gene>
    <name evidence="1" type="ORF">ISF9_067</name>
</gene>
<dbReference type="RefSeq" id="YP_009021512.1">
    <property type="nucleotide sequence ID" value="NC_023859.1"/>
</dbReference>
<keyword evidence="1" id="KW-0489">Methyltransferase</keyword>
<reference evidence="1 2" key="1">
    <citation type="journal article" date="2014" name="Arch. Virol.">
        <title>Complete genome sequence of a novel phage, vB_MoxS-ISF9, infecting methylotrophic Microbacterium: first report of a virulent Microbacterium phage.</title>
        <authorList>
            <person name="Zamani I."/>
            <person name="Bouzari M."/>
            <person name="Emtiazi G."/>
            <person name="Ghasemi S.M."/>
            <person name="Chang H.I."/>
        </authorList>
    </citation>
    <scope>NUCLEOTIDE SEQUENCE [LARGE SCALE GENOMIC DNA]</scope>
</reference>
<accession>W8P0A9</accession>
<dbReference type="GO" id="GO:0032259">
    <property type="term" value="P:methylation"/>
    <property type="evidence" value="ECO:0007669"/>
    <property type="project" value="UniProtKB-KW"/>
</dbReference>
<keyword evidence="2" id="KW-1185">Reference proteome</keyword>
<dbReference type="EMBL" id="KJ173786">
    <property type="protein sequence ID" value="AHL18537.1"/>
    <property type="molecule type" value="Genomic_DNA"/>
</dbReference>